<keyword evidence="3" id="KW-1185">Reference proteome</keyword>
<dbReference type="AlphaFoldDB" id="A0A1I0DDA0"/>
<dbReference type="InterPro" id="IPR009592">
    <property type="entry name" value="DUF1202"/>
</dbReference>
<feature type="coiled-coil region" evidence="1">
    <location>
        <begin position="295"/>
        <end position="336"/>
    </location>
</feature>
<dbReference type="EMBL" id="FOHV01000015">
    <property type="protein sequence ID" value="SET29704.1"/>
    <property type="molecule type" value="Genomic_DNA"/>
</dbReference>
<evidence type="ECO:0000313" key="3">
    <source>
        <dbReference type="Proteomes" id="UP000242642"/>
    </source>
</evidence>
<dbReference type="OrthoDB" id="6622571at2"/>
<keyword evidence="1" id="KW-0175">Coiled coil</keyword>
<dbReference type="Pfam" id="PF06717">
    <property type="entry name" value="DUF1202"/>
    <property type="match status" value="1"/>
</dbReference>
<gene>
    <name evidence="2" type="ORF">SAMN02583745_01918</name>
</gene>
<dbReference type="PROSITE" id="PS51257">
    <property type="entry name" value="PROKAR_LIPOPROTEIN"/>
    <property type="match status" value="1"/>
</dbReference>
<dbReference type="Proteomes" id="UP000242642">
    <property type="component" value="Unassembled WGS sequence"/>
</dbReference>
<sequence length="341" mass="39507">MKLGYLLAFTPFILLGCGEPQPSDKILEEAFSKQYEHLELKSVDLKKTEQQGDFILYAAEGKFVTTKNLYENLDGITFGNGPKFYRLVQKSGETFDFTSSVIASGNDKAGWNAGFQKLNSKLPKFNIDESKLDLADPKVLVVNAEDFQNKMNNIENIINDYQKNIALKKEASTQLESEINTLNEKRDNYWTTLEIDGKTFTSRYDAKDYFNSEISAYRSSDARPHTRISEYDKEFYDEKKKELYKKYNNYDSDEYKALKDVREKKFEEYKKAYDDEIARLENIAAQAFKPYEDGYEALSTQINELESQKRTLNSDIRSLESDVEEFVKAKQRAIKDGYIKS</sequence>
<feature type="coiled-coil region" evidence="1">
    <location>
        <begin position="144"/>
        <end position="188"/>
    </location>
</feature>
<name>A0A1I0DDA0_9GAMM</name>
<organism evidence="2 3">
    <name type="scientific">Thorsellia anophelis DSM 18579</name>
    <dbReference type="NCBI Taxonomy" id="1123402"/>
    <lineage>
        <taxon>Bacteria</taxon>
        <taxon>Pseudomonadati</taxon>
        <taxon>Pseudomonadota</taxon>
        <taxon>Gammaproteobacteria</taxon>
        <taxon>Enterobacterales</taxon>
        <taxon>Thorselliaceae</taxon>
        <taxon>Thorsellia</taxon>
    </lineage>
</organism>
<proteinExistence type="predicted"/>
<dbReference type="RefSeq" id="WP_093320264.1">
    <property type="nucleotide sequence ID" value="NZ_FOHV01000015.1"/>
</dbReference>
<evidence type="ECO:0000256" key="1">
    <source>
        <dbReference type="SAM" id="Coils"/>
    </source>
</evidence>
<protein>
    <recommendedName>
        <fullName evidence="4">DUF1202 family protein</fullName>
    </recommendedName>
</protein>
<reference evidence="3" key="1">
    <citation type="submission" date="2016-10" db="EMBL/GenBank/DDBJ databases">
        <authorList>
            <person name="Varghese N."/>
            <person name="Submissions S."/>
        </authorList>
    </citation>
    <scope>NUCLEOTIDE SEQUENCE [LARGE SCALE GENOMIC DNA]</scope>
    <source>
        <strain evidence="3">DSM 18579</strain>
    </source>
</reference>
<evidence type="ECO:0008006" key="4">
    <source>
        <dbReference type="Google" id="ProtNLM"/>
    </source>
</evidence>
<accession>A0A1I0DDA0</accession>
<evidence type="ECO:0000313" key="2">
    <source>
        <dbReference type="EMBL" id="SET29704.1"/>
    </source>
</evidence>